<evidence type="ECO:0000313" key="12">
    <source>
        <dbReference type="EMBL" id="EFN58137.1"/>
    </source>
</evidence>
<dbReference type="FunCoup" id="E1Z7A2">
    <property type="interactions" value="1249"/>
</dbReference>
<dbReference type="KEGG" id="cvr:CHLNCDRAFT_57008"/>
<comment type="domain">
    <text evidence="8">The DHHC domain is required for palmitoyltransferase activity.</text>
</comment>
<dbReference type="Pfam" id="PF01529">
    <property type="entry name" value="DHHC"/>
    <property type="match status" value="1"/>
</dbReference>
<dbReference type="OrthoDB" id="5977743at2759"/>
<dbReference type="PROSITE" id="PS50216">
    <property type="entry name" value="DHHC"/>
    <property type="match status" value="1"/>
</dbReference>
<feature type="signal peptide" evidence="10">
    <location>
        <begin position="1"/>
        <end position="24"/>
    </location>
</feature>
<dbReference type="GO" id="GO:0005783">
    <property type="term" value="C:endoplasmic reticulum"/>
    <property type="evidence" value="ECO:0007669"/>
    <property type="project" value="TreeGrafter"/>
</dbReference>
<keyword evidence="13" id="KW-1185">Reference proteome</keyword>
<evidence type="ECO:0000259" key="11">
    <source>
        <dbReference type="Pfam" id="PF01529"/>
    </source>
</evidence>
<comment type="subcellular location">
    <subcellularLocation>
        <location evidence="1">Membrane</location>
        <topology evidence="1">Multi-pass membrane protein</topology>
    </subcellularLocation>
</comment>
<feature type="domain" description="Palmitoyltransferase DHHC" evidence="11">
    <location>
        <begin position="158"/>
        <end position="256"/>
    </location>
</feature>
<dbReference type="EMBL" id="GL433838">
    <property type="protein sequence ID" value="EFN58137.1"/>
    <property type="molecule type" value="Genomic_DNA"/>
</dbReference>
<dbReference type="EC" id="2.3.1.225" evidence="8"/>
<evidence type="ECO:0000256" key="2">
    <source>
        <dbReference type="ARBA" id="ARBA00008574"/>
    </source>
</evidence>
<organism evidence="13">
    <name type="scientific">Chlorella variabilis</name>
    <name type="common">Green alga</name>
    <dbReference type="NCBI Taxonomy" id="554065"/>
    <lineage>
        <taxon>Eukaryota</taxon>
        <taxon>Viridiplantae</taxon>
        <taxon>Chlorophyta</taxon>
        <taxon>core chlorophytes</taxon>
        <taxon>Trebouxiophyceae</taxon>
        <taxon>Chlorellales</taxon>
        <taxon>Chlorellaceae</taxon>
        <taxon>Chlorella clade</taxon>
        <taxon>Chlorella</taxon>
    </lineage>
</organism>
<keyword evidence="7 8" id="KW-0012">Acyltransferase</keyword>
<feature type="region of interest" description="Disordered" evidence="9">
    <location>
        <begin position="401"/>
        <end position="444"/>
    </location>
</feature>
<dbReference type="AlphaFoldDB" id="E1Z7A2"/>
<feature type="transmembrane region" description="Helical" evidence="8">
    <location>
        <begin position="204"/>
        <end position="228"/>
    </location>
</feature>
<evidence type="ECO:0000256" key="3">
    <source>
        <dbReference type="ARBA" id="ARBA00022679"/>
    </source>
</evidence>
<gene>
    <name evidence="12" type="ORF">CHLNCDRAFT_57008</name>
</gene>
<keyword evidence="5 8" id="KW-1133">Transmembrane helix</keyword>
<evidence type="ECO:0000256" key="8">
    <source>
        <dbReference type="RuleBase" id="RU079119"/>
    </source>
</evidence>
<accession>E1Z7A2</accession>
<evidence type="ECO:0000256" key="1">
    <source>
        <dbReference type="ARBA" id="ARBA00004141"/>
    </source>
</evidence>
<dbReference type="OMA" id="WADEGHI"/>
<name>E1Z7A2_CHLVA</name>
<feature type="chain" id="PRO_5003156030" description="S-acyltransferase" evidence="10">
    <location>
        <begin position="25"/>
        <end position="490"/>
    </location>
</feature>
<dbReference type="InterPro" id="IPR001594">
    <property type="entry name" value="Palmitoyltrfase_DHHC"/>
</dbReference>
<dbReference type="GeneID" id="17357685"/>
<evidence type="ECO:0000256" key="6">
    <source>
        <dbReference type="ARBA" id="ARBA00023136"/>
    </source>
</evidence>
<dbReference type="STRING" id="554065.E1Z7A2"/>
<dbReference type="RefSeq" id="XP_005850239.1">
    <property type="nucleotide sequence ID" value="XM_005850177.1"/>
</dbReference>
<feature type="region of interest" description="Disordered" evidence="9">
    <location>
        <begin position="468"/>
        <end position="490"/>
    </location>
</feature>
<reference evidence="12 13" key="1">
    <citation type="journal article" date="2010" name="Plant Cell">
        <title>The Chlorella variabilis NC64A genome reveals adaptation to photosymbiosis, coevolution with viruses, and cryptic sex.</title>
        <authorList>
            <person name="Blanc G."/>
            <person name="Duncan G."/>
            <person name="Agarkova I."/>
            <person name="Borodovsky M."/>
            <person name="Gurnon J."/>
            <person name="Kuo A."/>
            <person name="Lindquist E."/>
            <person name="Lucas S."/>
            <person name="Pangilinan J."/>
            <person name="Polle J."/>
            <person name="Salamov A."/>
            <person name="Terry A."/>
            <person name="Yamada T."/>
            <person name="Dunigan D.D."/>
            <person name="Grigoriev I.V."/>
            <person name="Claverie J.M."/>
            <person name="Van Etten J.L."/>
        </authorList>
    </citation>
    <scope>NUCLEOTIDE SEQUENCE [LARGE SCALE GENOMIC DNA]</scope>
    <source>
        <strain evidence="12 13">NC64A</strain>
    </source>
</reference>
<dbReference type="eggNOG" id="KOG1312">
    <property type="taxonomic scope" value="Eukaryota"/>
</dbReference>
<evidence type="ECO:0000256" key="7">
    <source>
        <dbReference type="ARBA" id="ARBA00023315"/>
    </source>
</evidence>
<sequence length="490" mass="52666">MDPFVGLAIYVLLLLLLIFTLIFGQSSLCDKTPLPRVHFFITEGFCDVAEAAARRFCGRRGTALCHSAGELCFERSNPVVQILFVVLLAACYWAAWSYLFPMLPLPGIPAWHKHTGTAGALLCLALFLAASFSDPGTVTAANVAAHRALYPCDGLLYEEKECRTCGLPRPARSKHCSACGRCVARLDHHCIWINRCVGLANMRWFLAFLAATAAICCYAAVLGARVLLADLAQQDTWNTAFIHPETGQLVYLSDSWHFLLHFLSAMYGPQARRSPRPAPHPARQAAPLGLPPPASRMPATPAPPCGRAVGGCGGAKRPGSPSLYPSNSTLPAETCPRAGQKMALTFFTAVAGWIVAGFLGYQLYLICAGLTTVEMHKRRVVALALELEEEQRQVEARVERQLARGDGSGGAAAAGGREQPARQRPARAAQPQARRGRPPSLPHRYDRGAWLNLREVLFPHHHLRLAAAAAGAPSGQGASGSGGDGSKKQA</sequence>
<proteinExistence type="inferred from homology"/>
<dbReference type="InParanoid" id="E1Z7A2"/>
<evidence type="ECO:0000256" key="4">
    <source>
        <dbReference type="ARBA" id="ARBA00022692"/>
    </source>
</evidence>
<keyword evidence="10" id="KW-0732">Signal</keyword>
<evidence type="ECO:0000313" key="13">
    <source>
        <dbReference type="Proteomes" id="UP000008141"/>
    </source>
</evidence>
<dbReference type="PANTHER" id="PTHR22883">
    <property type="entry name" value="ZINC FINGER DHHC DOMAIN CONTAINING PROTEIN"/>
    <property type="match status" value="1"/>
</dbReference>
<dbReference type="GO" id="GO:0019706">
    <property type="term" value="F:protein-cysteine S-palmitoyltransferase activity"/>
    <property type="evidence" value="ECO:0007669"/>
    <property type="project" value="UniProtKB-EC"/>
</dbReference>
<keyword evidence="4 8" id="KW-0812">Transmembrane</keyword>
<evidence type="ECO:0000256" key="5">
    <source>
        <dbReference type="ARBA" id="ARBA00022989"/>
    </source>
</evidence>
<dbReference type="GO" id="GO:0006612">
    <property type="term" value="P:protein targeting to membrane"/>
    <property type="evidence" value="ECO:0007669"/>
    <property type="project" value="TreeGrafter"/>
</dbReference>
<keyword evidence="6 8" id="KW-0472">Membrane</keyword>
<feature type="transmembrane region" description="Helical" evidence="8">
    <location>
        <begin position="79"/>
        <end position="99"/>
    </location>
</feature>
<evidence type="ECO:0000256" key="9">
    <source>
        <dbReference type="SAM" id="MobiDB-lite"/>
    </source>
</evidence>
<protein>
    <recommendedName>
        <fullName evidence="8">S-acyltransferase</fullName>
        <ecNumber evidence="8">2.3.1.225</ecNumber>
    </recommendedName>
    <alternativeName>
        <fullName evidence="8">Palmitoyltransferase</fullName>
    </alternativeName>
</protein>
<dbReference type="GO" id="GO:0016020">
    <property type="term" value="C:membrane"/>
    <property type="evidence" value="ECO:0007669"/>
    <property type="project" value="UniProtKB-SubCell"/>
</dbReference>
<comment type="catalytic activity">
    <reaction evidence="8">
        <text>L-cysteinyl-[protein] + hexadecanoyl-CoA = S-hexadecanoyl-L-cysteinyl-[protein] + CoA</text>
        <dbReference type="Rhea" id="RHEA:36683"/>
        <dbReference type="Rhea" id="RHEA-COMP:10131"/>
        <dbReference type="Rhea" id="RHEA-COMP:11032"/>
        <dbReference type="ChEBI" id="CHEBI:29950"/>
        <dbReference type="ChEBI" id="CHEBI:57287"/>
        <dbReference type="ChEBI" id="CHEBI:57379"/>
        <dbReference type="ChEBI" id="CHEBI:74151"/>
        <dbReference type="EC" id="2.3.1.225"/>
    </reaction>
</comment>
<dbReference type="InterPro" id="IPR039859">
    <property type="entry name" value="PFA4/ZDH16/20/ERF2-like"/>
</dbReference>
<feature type="transmembrane region" description="Helical" evidence="8">
    <location>
        <begin position="343"/>
        <end position="364"/>
    </location>
</feature>
<keyword evidence="3 8" id="KW-0808">Transferase</keyword>
<comment type="similarity">
    <text evidence="2 8">Belongs to the DHHC palmitoyltransferase family.</text>
</comment>
<dbReference type="Proteomes" id="UP000008141">
    <property type="component" value="Unassembled WGS sequence"/>
</dbReference>
<feature type="region of interest" description="Disordered" evidence="9">
    <location>
        <begin position="272"/>
        <end position="302"/>
    </location>
</feature>
<dbReference type="GO" id="GO:0005794">
    <property type="term" value="C:Golgi apparatus"/>
    <property type="evidence" value="ECO:0007669"/>
    <property type="project" value="TreeGrafter"/>
</dbReference>
<feature type="compositionally biased region" description="Pro residues" evidence="9">
    <location>
        <begin position="289"/>
        <end position="302"/>
    </location>
</feature>
<feature type="compositionally biased region" description="Low complexity" evidence="9">
    <location>
        <begin position="414"/>
        <end position="433"/>
    </location>
</feature>
<evidence type="ECO:0000256" key="10">
    <source>
        <dbReference type="SAM" id="SignalP"/>
    </source>
</evidence>